<reference evidence="1 2" key="1">
    <citation type="submission" date="2020-04" db="EMBL/GenBank/DDBJ databases">
        <authorList>
            <person name="Zhang R."/>
            <person name="Schippers A."/>
        </authorList>
    </citation>
    <scope>NUCLEOTIDE SEQUENCE [LARGE SCALE GENOMIC DNA]</scope>
    <source>
        <strain evidence="1 2">DSM 109850</strain>
    </source>
</reference>
<name>A0A7Y0L281_9FIRM</name>
<gene>
    <name evidence="1" type="ORF">HIJ39_05805</name>
</gene>
<dbReference type="AlphaFoldDB" id="A0A7Y0L281"/>
<dbReference type="Proteomes" id="UP000533476">
    <property type="component" value="Unassembled WGS sequence"/>
</dbReference>
<evidence type="ECO:0000313" key="1">
    <source>
        <dbReference type="EMBL" id="NMP21865.1"/>
    </source>
</evidence>
<dbReference type="RefSeq" id="WP_169097658.1">
    <property type="nucleotide sequence ID" value="NZ_JABBVZ010000013.1"/>
</dbReference>
<organism evidence="1 2">
    <name type="scientific">Sulfobacillus harzensis</name>
    <dbReference type="NCBI Taxonomy" id="2729629"/>
    <lineage>
        <taxon>Bacteria</taxon>
        <taxon>Bacillati</taxon>
        <taxon>Bacillota</taxon>
        <taxon>Clostridia</taxon>
        <taxon>Eubacteriales</taxon>
        <taxon>Clostridiales Family XVII. Incertae Sedis</taxon>
        <taxon>Sulfobacillus</taxon>
    </lineage>
</organism>
<comment type="caution">
    <text evidence="1">The sequence shown here is derived from an EMBL/GenBank/DDBJ whole genome shotgun (WGS) entry which is preliminary data.</text>
</comment>
<accession>A0A7Y0L281</accession>
<evidence type="ECO:0000313" key="2">
    <source>
        <dbReference type="Proteomes" id="UP000533476"/>
    </source>
</evidence>
<protein>
    <submittedName>
        <fullName evidence="1">Uncharacterized protein</fullName>
    </submittedName>
</protein>
<proteinExistence type="predicted"/>
<sequence length="71" mass="8085">MNPIDLLRRVHRKECPECGSTAYILLPAQTRVPVQQGGSLGFTVHLCRQCGYARWFVDAETFSWMEANLES</sequence>
<dbReference type="EMBL" id="JABBVZ010000013">
    <property type="protein sequence ID" value="NMP21865.1"/>
    <property type="molecule type" value="Genomic_DNA"/>
</dbReference>
<keyword evidence="2" id="KW-1185">Reference proteome</keyword>